<keyword evidence="3" id="KW-0804">Transcription</keyword>
<accession>A0A1G9U4T6</accession>
<feature type="domain" description="HTH asnC-type" evidence="4">
    <location>
        <begin position="9"/>
        <end position="69"/>
    </location>
</feature>
<reference evidence="6" key="1">
    <citation type="submission" date="2016-10" db="EMBL/GenBank/DDBJ databases">
        <authorList>
            <person name="Varghese N."/>
            <person name="Submissions S."/>
        </authorList>
    </citation>
    <scope>NUCLEOTIDE SEQUENCE [LARGE SCALE GENOMIC DNA]</scope>
    <source>
        <strain evidence="6">DSM 24536</strain>
    </source>
</reference>
<dbReference type="CDD" id="cd00090">
    <property type="entry name" value="HTH_ARSR"/>
    <property type="match status" value="1"/>
</dbReference>
<dbReference type="GO" id="GO:0043565">
    <property type="term" value="F:sequence-specific DNA binding"/>
    <property type="evidence" value="ECO:0007669"/>
    <property type="project" value="InterPro"/>
</dbReference>
<dbReference type="InterPro" id="IPR011991">
    <property type="entry name" value="ArsR-like_HTH"/>
</dbReference>
<evidence type="ECO:0000256" key="2">
    <source>
        <dbReference type="ARBA" id="ARBA00023125"/>
    </source>
</evidence>
<dbReference type="EMBL" id="FNHH01000015">
    <property type="protein sequence ID" value="SDM54990.1"/>
    <property type="molecule type" value="Genomic_DNA"/>
</dbReference>
<keyword evidence="6" id="KW-1185">Reference proteome</keyword>
<evidence type="ECO:0000256" key="3">
    <source>
        <dbReference type="ARBA" id="ARBA00023163"/>
    </source>
</evidence>
<dbReference type="InterPro" id="IPR036388">
    <property type="entry name" value="WH-like_DNA-bd_sf"/>
</dbReference>
<dbReference type="InterPro" id="IPR019887">
    <property type="entry name" value="Tscrpt_reg_AsnC/Lrp_C"/>
</dbReference>
<protein>
    <submittedName>
        <fullName evidence="5">Lrp/AsnC family transcriptional regulator, leucine-responsive regulatory protein</fullName>
    </submittedName>
</protein>
<dbReference type="STRING" id="990371.SAMN05421813_11549"/>
<dbReference type="Proteomes" id="UP000199226">
    <property type="component" value="Unassembled WGS sequence"/>
</dbReference>
<dbReference type="PROSITE" id="PS50956">
    <property type="entry name" value="HTH_ASNC_2"/>
    <property type="match status" value="1"/>
</dbReference>
<evidence type="ECO:0000313" key="5">
    <source>
        <dbReference type="EMBL" id="SDM54990.1"/>
    </source>
</evidence>
<dbReference type="InterPro" id="IPR036390">
    <property type="entry name" value="WH_DNA-bd_sf"/>
</dbReference>
<dbReference type="InterPro" id="IPR011008">
    <property type="entry name" value="Dimeric_a/b-barrel"/>
</dbReference>
<keyword evidence="1" id="KW-0805">Transcription regulation</keyword>
<dbReference type="AlphaFoldDB" id="A0A1G9U4T6"/>
<name>A0A1G9U4T6_9SPHI</name>
<sequence>MHQKEHISDKIDLEILSLMQENSRISNADIARVLNMAPSAVLERVKKLEQKNIILQYTTRLNPLALNQNLLAYVYVKASNGIGISNTAIELAKIAEVQEVHQIAGDDCFIVKIRTTDSASLLDLLRNTMSKIPDIVITKTTLVLETIKEQQQLVIHQ</sequence>
<keyword evidence="2" id="KW-0238">DNA-binding</keyword>
<dbReference type="RefSeq" id="WP_090704976.1">
    <property type="nucleotide sequence ID" value="NZ_FNHH01000015.1"/>
</dbReference>
<dbReference type="PANTHER" id="PTHR30154">
    <property type="entry name" value="LEUCINE-RESPONSIVE REGULATORY PROTEIN"/>
    <property type="match status" value="1"/>
</dbReference>
<dbReference type="InterPro" id="IPR000485">
    <property type="entry name" value="AsnC-type_HTH_dom"/>
</dbReference>
<dbReference type="Pfam" id="PF01037">
    <property type="entry name" value="AsnC_trans_reg"/>
    <property type="match status" value="1"/>
</dbReference>
<dbReference type="PRINTS" id="PR00033">
    <property type="entry name" value="HTHASNC"/>
</dbReference>
<dbReference type="PANTHER" id="PTHR30154:SF34">
    <property type="entry name" value="TRANSCRIPTIONAL REGULATOR AZLB"/>
    <property type="match status" value="1"/>
</dbReference>
<evidence type="ECO:0000313" key="6">
    <source>
        <dbReference type="Proteomes" id="UP000199226"/>
    </source>
</evidence>
<dbReference type="SUPFAM" id="SSF54909">
    <property type="entry name" value="Dimeric alpha+beta barrel"/>
    <property type="match status" value="1"/>
</dbReference>
<dbReference type="SMART" id="SM00344">
    <property type="entry name" value="HTH_ASNC"/>
    <property type="match status" value="1"/>
</dbReference>
<dbReference type="OrthoDB" id="9800326at2"/>
<evidence type="ECO:0000256" key="1">
    <source>
        <dbReference type="ARBA" id="ARBA00023015"/>
    </source>
</evidence>
<dbReference type="InterPro" id="IPR019888">
    <property type="entry name" value="Tscrpt_reg_AsnC-like"/>
</dbReference>
<dbReference type="Gene3D" id="3.30.70.920">
    <property type="match status" value="1"/>
</dbReference>
<dbReference type="SUPFAM" id="SSF46785">
    <property type="entry name" value="Winged helix' DNA-binding domain"/>
    <property type="match status" value="1"/>
</dbReference>
<gene>
    <name evidence="5" type="ORF">SAMN05421813_11549</name>
</gene>
<dbReference type="GO" id="GO:0043200">
    <property type="term" value="P:response to amino acid"/>
    <property type="evidence" value="ECO:0007669"/>
    <property type="project" value="TreeGrafter"/>
</dbReference>
<dbReference type="GO" id="GO:0006355">
    <property type="term" value="P:regulation of DNA-templated transcription"/>
    <property type="evidence" value="ECO:0007669"/>
    <property type="project" value="UniProtKB-ARBA"/>
</dbReference>
<organism evidence="5 6">
    <name type="scientific">Daejeonella rubra</name>
    <dbReference type="NCBI Taxonomy" id="990371"/>
    <lineage>
        <taxon>Bacteria</taxon>
        <taxon>Pseudomonadati</taxon>
        <taxon>Bacteroidota</taxon>
        <taxon>Sphingobacteriia</taxon>
        <taxon>Sphingobacteriales</taxon>
        <taxon>Sphingobacteriaceae</taxon>
        <taxon>Daejeonella</taxon>
    </lineage>
</organism>
<dbReference type="Pfam" id="PF13412">
    <property type="entry name" value="HTH_24"/>
    <property type="match status" value="1"/>
</dbReference>
<evidence type="ECO:0000259" key="4">
    <source>
        <dbReference type="PROSITE" id="PS50956"/>
    </source>
</evidence>
<dbReference type="GO" id="GO:0005829">
    <property type="term" value="C:cytosol"/>
    <property type="evidence" value="ECO:0007669"/>
    <property type="project" value="TreeGrafter"/>
</dbReference>
<proteinExistence type="predicted"/>
<dbReference type="Gene3D" id="1.10.10.10">
    <property type="entry name" value="Winged helix-like DNA-binding domain superfamily/Winged helix DNA-binding domain"/>
    <property type="match status" value="1"/>
</dbReference>